<proteinExistence type="predicted"/>
<feature type="compositionally biased region" description="Low complexity" evidence="1">
    <location>
        <begin position="123"/>
        <end position="136"/>
    </location>
</feature>
<reference evidence="2" key="1">
    <citation type="submission" date="2021-03" db="EMBL/GenBank/DDBJ databases">
        <title>Revisited historic fungal species revealed as producer of novel bioactive compounds through whole genome sequencing and comparative genomics.</title>
        <authorList>
            <person name="Vignolle G.A."/>
            <person name="Hochenegger N."/>
            <person name="Mach R.L."/>
            <person name="Mach-Aigner A.R."/>
            <person name="Javad Rahimi M."/>
            <person name="Salim K.A."/>
            <person name="Chan C.M."/>
            <person name="Lim L.B.L."/>
            <person name="Cai F."/>
            <person name="Druzhinina I.S."/>
            <person name="U'Ren J.M."/>
            <person name="Derntl C."/>
        </authorList>
    </citation>
    <scope>NUCLEOTIDE SEQUENCE</scope>
    <source>
        <strain evidence="2">TUCIM 5799</strain>
    </source>
</reference>
<evidence type="ECO:0000313" key="2">
    <source>
        <dbReference type="EMBL" id="KAI1862998.1"/>
    </source>
</evidence>
<sequence length="201" mass="22433">MALTAWLMQAEPNRKLITEPIKIGPYRLTSDYSRGLQGTPALERATILEVDSETPEEWTTVTHPRLHGNFSETRTQDRQNENDLVQILHQEQRMGLLHQPPTGQGSSRQELPATRQRKDDVFSSSVASSSYAASSRLRSRKKVSSLHNWQGNQKGPRRLSPDLRKCGNHGVIRALNQCVNSPIAPVQTILGGMTATVRCVT</sequence>
<evidence type="ECO:0000256" key="1">
    <source>
        <dbReference type="SAM" id="MobiDB-lite"/>
    </source>
</evidence>
<dbReference type="AlphaFoldDB" id="A0A9Q0AJQ1"/>
<comment type="caution">
    <text evidence="2">The sequence shown here is derived from an EMBL/GenBank/DDBJ whole genome shotgun (WGS) entry which is preliminary data.</text>
</comment>
<accession>A0A9Q0AJQ1</accession>
<evidence type="ECO:0000313" key="3">
    <source>
        <dbReference type="Proteomes" id="UP000829685"/>
    </source>
</evidence>
<organism evidence="2 3">
    <name type="scientific">Neoarthrinium moseri</name>
    <dbReference type="NCBI Taxonomy" id="1658444"/>
    <lineage>
        <taxon>Eukaryota</taxon>
        <taxon>Fungi</taxon>
        <taxon>Dikarya</taxon>
        <taxon>Ascomycota</taxon>
        <taxon>Pezizomycotina</taxon>
        <taxon>Sordariomycetes</taxon>
        <taxon>Xylariomycetidae</taxon>
        <taxon>Amphisphaeriales</taxon>
        <taxon>Apiosporaceae</taxon>
        <taxon>Neoarthrinium</taxon>
    </lineage>
</organism>
<feature type="region of interest" description="Disordered" evidence="1">
    <location>
        <begin position="97"/>
        <end position="162"/>
    </location>
</feature>
<gene>
    <name evidence="2" type="ORF">JX265_009044</name>
</gene>
<dbReference type="EMBL" id="JAFIMR010000026">
    <property type="protein sequence ID" value="KAI1862998.1"/>
    <property type="molecule type" value="Genomic_DNA"/>
</dbReference>
<dbReference type="Proteomes" id="UP000829685">
    <property type="component" value="Unassembled WGS sequence"/>
</dbReference>
<protein>
    <submittedName>
        <fullName evidence="2">Uncharacterized protein</fullName>
    </submittedName>
</protein>
<keyword evidence="3" id="KW-1185">Reference proteome</keyword>
<name>A0A9Q0AJQ1_9PEZI</name>